<reference evidence="2" key="1">
    <citation type="submission" date="2009-10" db="EMBL/GenBank/DDBJ databases">
        <title>Diversity of trophic interactions inside an arsenic-rich microbial ecosystem.</title>
        <authorList>
            <person name="Bertin P.N."/>
            <person name="Heinrich-Salmeron A."/>
            <person name="Pelletier E."/>
            <person name="Goulhen-Chollet F."/>
            <person name="Arsene-Ploetze F."/>
            <person name="Gallien S."/>
            <person name="Calteau A."/>
            <person name="Vallenet D."/>
            <person name="Casiot C."/>
            <person name="Chane-Woon-Ming B."/>
            <person name="Giloteaux L."/>
            <person name="Barakat M."/>
            <person name="Bonnefoy V."/>
            <person name="Bruneel O."/>
            <person name="Chandler M."/>
            <person name="Cleiss J."/>
            <person name="Duran R."/>
            <person name="Elbaz-Poulichet F."/>
            <person name="Fonknechten N."/>
            <person name="Lauga B."/>
            <person name="Mornico D."/>
            <person name="Ortet P."/>
            <person name="Schaeffer C."/>
            <person name="Siguier P."/>
            <person name="Alexander Thil Smith A."/>
            <person name="Van Dorsselaer A."/>
            <person name="Weissenbach J."/>
            <person name="Medigue C."/>
            <person name="Le Paslier D."/>
        </authorList>
    </citation>
    <scope>NUCLEOTIDE SEQUENCE</scope>
</reference>
<dbReference type="PANTHER" id="PTHR41294">
    <property type="entry name" value="CADMIUM-INDUCED PROTEIN CADI"/>
    <property type="match status" value="1"/>
</dbReference>
<protein>
    <submittedName>
        <fullName evidence="2">Putative Glyoxalase/bleomycin resistance protein/dioxygenase</fullName>
    </submittedName>
</protein>
<dbReference type="InterPro" id="IPR037523">
    <property type="entry name" value="VOC_core"/>
</dbReference>
<dbReference type="GO" id="GO:0046686">
    <property type="term" value="P:response to cadmium ion"/>
    <property type="evidence" value="ECO:0007669"/>
    <property type="project" value="TreeGrafter"/>
</dbReference>
<dbReference type="InterPro" id="IPR004360">
    <property type="entry name" value="Glyas_Fos-R_dOase_dom"/>
</dbReference>
<organism evidence="2">
    <name type="scientific">mine drainage metagenome</name>
    <dbReference type="NCBI Taxonomy" id="410659"/>
    <lineage>
        <taxon>unclassified sequences</taxon>
        <taxon>metagenomes</taxon>
        <taxon>ecological metagenomes</taxon>
    </lineage>
</organism>
<sequence>MKRFHVHISVPALDEAVHFYSGLFAAEPTVHKPDYAKWMLDDPRVNFAISQRGAAPGLNHLGVQVESDAELHEMRQRLDGMAAGYVAEPGTACCYARSDKYWANDPAGIAWETYHTLGTIPMFNDAADDHACCVPSSGNTAAMATTTPTTPAANACCDKTATGKASSGCC</sequence>
<proteinExistence type="predicted"/>
<accession>E6PPK1</accession>
<gene>
    <name evidence="2" type="ORF">CARN2_1482</name>
</gene>
<keyword evidence="2" id="KW-0223">Dioxygenase</keyword>
<dbReference type="AlphaFoldDB" id="E6PPK1"/>
<dbReference type="EMBL" id="CABM01000034">
    <property type="protein sequence ID" value="CBH96854.1"/>
    <property type="molecule type" value="Genomic_DNA"/>
</dbReference>
<comment type="caution">
    <text evidence="2">The sequence shown here is derived from an EMBL/GenBank/DDBJ whole genome shotgun (WGS) entry which is preliminary data.</text>
</comment>
<dbReference type="PROSITE" id="PS51819">
    <property type="entry name" value="VOC"/>
    <property type="match status" value="1"/>
</dbReference>
<dbReference type="InterPro" id="IPR029068">
    <property type="entry name" value="Glyas_Bleomycin-R_OHBP_Dase"/>
</dbReference>
<feature type="domain" description="VOC" evidence="1">
    <location>
        <begin position="2"/>
        <end position="116"/>
    </location>
</feature>
<dbReference type="GO" id="GO:0051213">
    <property type="term" value="F:dioxygenase activity"/>
    <property type="evidence" value="ECO:0007669"/>
    <property type="project" value="UniProtKB-KW"/>
</dbReference>
<dbReference type="NCBIfam" id="NF041414">
    <property type="entry name" value="ArsI_CadI_VOC"/>
    <property type="match status" value="1"/>
</dbReference>
<dbReference type="InterPro" id="IPR049789">
    <property type="entry name" value="ArsI/CadI-like"/>
</dbReference>
<dbReference type="InterPro" id="IPR052393">
    <property type="entry name" value="Cadmium-induced_rsp"/>
</dbReference>
<keyword evidence="2" id="KW-0560">Oxidoreductase</keyword>
<evidence type="ECO:0000259" key="1">
    <source>
        <dbReference type="PROSITE" id="PS51819"/>
    </source>
</evidence>
<dbReference type="Gene3D" id="3.10.180.10">
    <property type="entry name" value="2,3-Dihydroxybiphenyl 1,2-Dioxygenase, domain 1"/>
    <property type="match status" value="1"/>
</dbReference>
<evidence type="ECO:0000313" key="2">
    <source>
        <dbReference type="EMBL" id="CBH96854.1"/>
    </source>
</evidence>
<dbReference type="PANTHER" id="PTHR41294:SF1">
    <property type="entry name" value="CADMIUM-INDUCED PROTEIN CADI"/>
    <property type="match status" value="1"/>
</dbReference>
<name>E6PPK1_9ZZZZ</name>
<dbReference type="SUPFAM" id="SSF54593">
    <property type="entry name" value="Glyoxalase/Bleomycin resistance protein/Dihydroxybiphenyl dioxygenase"/>
    <property type="match status" value="1"/>
</dbReference>
<dbReference type="Pfam" id="PF00903">
    <property type="entry name" value="Glyoxalase"/>
    <property type="match status" value="1"/>
</dbReference>